<dbReference type="GO" id="GO:0008443">
    <property type="term" value="F:phosphofructokinase activity"/>
    <property type="evidence" value="ECO:0007669"/>
    <property type="project" value="TreeGrafter"/>
</dbReference>
<dbReference type="GO" id="GO:0009024">
    <property type="term" value="F:tagatose-6-phosphate kinase activity"/>
    <property type="evidence" value="ECO:0007669"/>
    <property type="project" value="UniProtKB-EC"/>
</dbReference>
<dbReference type="SUPFAM" id="SSF53613">
    <property type="entry name" value="Ribokinase-like"/>
    <property type="match status" value="1"/>
</dbReference>
<accession>A0A8B6J136</accession>
<reference evidence="1 2" key="1">
    <citation type="submission" date="2019-04" db="EMBL/GenBank/DDBJ databases">
        <authorList>
            <consortium name="Pathogen Informatics"/>
        </authorList>
    </citation>
    <scope>NUCLEOTIDE SEQUENCE [LARGE SCALE GENOMIC DNA]</scope>
    <source>
        <strain evidence="1 2">K36395</strain>
    </source>
</reference>
<dbReference type="PANTHER" id="PTHR46566">
    <property type="entry name" value="1-PHOSPHOFRUCTOKINASE-RELATED"/>
    <property type="match status" value="1"/>
</dbReference>
<keyword evidence="1" id="KW-0418">Kinase</keyword>
<gene>
    <name evidence="1" type="primary">lacC_1</name>
    <name evidence="1" type="ORF">SAMEA1711581_00137</name>
</gene>
<dbReference type="EC" id="2.7.1.144" evidence="1"/>
<evidence type="ECO:0000313" key="2">
    <source>
        <dbReference type="Proteomes" id="UP000353394"/>
    </source>
</evidence>
<proteinExistence type="predicted"/>
<name>A0A8B6J136_STRPY</name>
<dbReference type="AlphaFoldDB" id="A0A8B6J136"/>
<dbReference type="GO" id="GO:0005829">
    <property type="term" value="C:cytosol"/>
    <property type="evidence" value="ECO:0007669"/>
    <property type="project" value="TreeGrafter"/>
</dbReference>
<keyword evidence="1" id="KW-0808">Transferase</keyword>
<comment type="caution">
    <text evidence="1">The sequence shown here is derived from an EMBL/GenBank/DDBJ whole genome shotgun (WGS) entry which is preliminary data.</text>
</comment>
<dbReference type="PANTHER" id="PTHR46566:SF5">
    <property type="entry name" value="1-PHOSPHOFRUCTOKINASE"/>
    <property type="match status" value="1"/>
</dbReference>
<dbReference type="EMBL" id="CAAIJW010000001">
    <property type="protein sequence ID" value="VHC94863.1"/>
    <property type="molecule type" value="Genomic_DNA"/>
</dbReference>
<dbReference type="InterPro" id="IPR029056">
    <property type="entry name" value="Ribokinase-like"/>
</dbReference>
<protein>
    <submittedName>
        <fullName evidence="1">Tagatose-6-phosphate kinase</fullName>
        <ecNumber evidence="1">2.7.1.144</ecNumber>
    </submittedName>
</protein>
<dbReference type="RefSeq" id="WP_247593142.1">
    <property type="nucleotide sequence ID" value="NZ_CAAIJB010000002.1"/>
</dbReference>
<sequence length="135" mass="14672">MSLTVILNPSVAISHSLDCLAMDTVNRVDRTAKTAGDKELNVTKSWSVMATGFSGGKLGDFIIHQLQEQGISNQFFKIKGETRNCIAVLHEGMQTKILEAGPYSDVDEAEVSLSHMSTIAKPFDVLTSQAVCLRD</sequence>
<dbReference type="Proteomes" id="UP000353394">
    <property type="component" value="Unassembled WGS sequence"/>
</dbReference>
<dbReference type="Gene3D" id="3.40.1190.20">
    <property type="match status" value="1"/>
</dbReference>
<evidence type="ECO:0000313" key="1">
    <source>
        <dbReference type="EMBL" id="VHC94863.1"/>
    </source>
</evidence>
<organism evidence="1 2">
    <name type="scientific">Streptococcus pyogenes</name>
    <dbReference type="NCBI Taxonomy" id="1314"/>
    <lineage>
        <taxon>Bacteria</taxon>
        <taxon>Bacillati</taxon>
        <taxon>Bacillota</taxon>
        <taxon>Bacilli</taxon>
        <taxon>Lactobacillales</taxon>
        <taxon>Streptococcaceae</taxon>
        <taxon>Streptococcus</taxon>
    </lineage>
</organism>